<evidence type="ECO:0000256" key="6">
    <source>
        <dbReference type="SAM" id="SignalP"/>
    </source>
</evidence>
<feature type="chain" id="PRO_5007896703" evidence="6">
    <location>
        <begin position="21"/>
        <end position="308"/>
    </location>
</feature>
<evidence type="ECO:0000313" key="7">
    <source>
        <dbReference type="EMBL" id="KZZ99529.1"/>
    </source>
</evidence>
<dbReference type="GO" id="GO:0090729">
    <property type="term" value="F:toxin activity"/>
    <property type="evidence" value="ECO:0007669"/>
    <property type="project" value="UniProtKB-KW"/>
</dbReference>
<dbReference type="Proteomes" id="UP000078544">
    <property type="component" value="Unassembled WGS sequence"/>
</dbReference>
<evidence type="ECO:0000256" key="3">
    <source>
        <dbReference type="ARBA" id="ARBA00023026"/>
    </source>
</evidence>
<feature type="region of interest" description="Disordered" evidence="5">
    <location>
        <begin position="287"/>
        <end position="308"/>
    </location>
</feature>
<gene>
    <name evidence="7" type="ORF">AAL_02101</name>
</gene>
<reference evidence="7 8" key="1">
    <citation type="journal article" date="2016" name="Genome Biol. Evol.">
        <title>Divergent and convergent evolution of fungal pathogenicity.</title>
        <authorList>
            <person name="Shang Y."/>
            <person name="Xiao G."/>
            <person name="Zheng P."/>
            <person name="Cen K."/>
            <person name="Zhan S."/>
            <person name="Wang C."/>
        </authorList>
    </citation>
    <scope>NUCLEOTIDE SEQUENCE [LARGE SCALE GENOMIC DNA]</scope>
    <source>
        <strain evidence="7 8">RCEF 2490</strain>
    </source>
</reference>
<protein>
    <submittedName>
        <fullName evidence="7">Heat-labile enterotoxin, A chain</fullName>
    </submittedName>
</protein>
<keyword evidence="2 6" id="KW-0732">Signal</keyword>
<dbReference type="SUPFAM" id="SSF56399">
    <property type="entry name" value="ADP-ribosylation"/>
    <property type="match status" value="1"/>
</dbReference>
<dbReference type="EMBL" id="AZGY01000003">
    <property type="protein sequence ID" value="KZZ99529.1"/>
    <property type="molecule type" value="Genomic_DNA"/>
</dbReference>
<dbReference type="OrthoDB" id="4934609at2759"/>
<dbReference type="Gene3D" id="3.90.210.10">
    <property type="entry name" value="Heat-Labile Enterotoxin, subunit A"/>
    <property type="match status" value="1"/>
</dbReference>
<evidence type="ECO:0000256" key="2">
    <source>
        <dbReference type="ARBA" id="ARBA00022729"/>
    </source>
</evidence>
<keyword evidence="4" id="KW-1015">Disulfide bond</keyword>
<keyword evidence="1" id="KW-0800">Toxin</keyword>
<evidence type="ECO:0000313" key="8">
    <source>
        <dbReference type="Proteomes" id="UP000078544"/>
    </source>
</evidence>
<dbReference type="AlphaFoldDB" id="A0A168F6E9"/>
<evidence type="ECO:0000256" key="4">
    <source>
        <dbReference type="ARBA" id="ARBA00023157"/>
    </source>
</evidence>
<comment type="caution">
    <text evidence="7">The sequence shown here is derived from an EMBL/GenBank/DDBJ whole genome shotgun (WGS) entry which is preliminary data.</text>
</comment>
<evidence type="ECO:0000256" key="5">
    <source>
        <dbReference type="SAM" id="MobiDB-lite"/>
    </source>
</evidence>
<organism evidence="7 8">
    <name type="scientific">Moelleriella libera RCEF 2490</name>
    <dbReference type="NCBI Taxonomy" id="1081109"/>
    <lineage>
        <taxon>Eukaryota</taxon>
        <taxon>Fungi</taxon>
        <taxon>Dikarya</taxon>
        <taxon>Ascomycota</taxon>
        <taxon>Pezizomycotina</taxon>
        <taxon>Sordariomycetes</taxon>
        <taxon>Hypocreomycetidae</taxon>
        <taxon>Hypocreales</taxon>
        <taxon>Clavicipitaceae</taxon>
        <taxon>Moelleriella</taxon>
    </lineage>
</organism>
<evidence type="ECO:0000256" key="1">
    <source>
        <dbReference type="ARBA" id="ARBA00022656"/>
    </source>
</evidence>
<dbReference type="Pfam" id="PF01375">
    <property type="entry name" value="Enterotoxin_a"/>
    <property type="match status" value="1"/>
</dbReference>
<feature type="signal peptide" evidence="6">
    <location>
        <begin position="1"/>
        <end position="20"/>
    </location>
</feature>
<sequence>MHSTWAQLALLALASPLASAHVINVYPGEPAELSRVQADDDAVFADSALFSRDDFEGPVRTVYRGDTRSPSQLRALGGFPTEFGGPMTEDSYGLQQHHLAKCDNGTCLSAYTSTAKIFGSAVFWSTDMNARDGYVYKMRATPNMIDMNASGFKIRWQKETEMSAMGGIRWDQIEGWIPFKIAARNEFLQGFTNNPVEVYSWEDYLKQHKNGPNKPHWAKKFVENVEFNKEKYANTQGSGGQPQLAGDPENRNKYNQKTLEQYALEFMQKNGKAVDSDGKSVLLNLKTSIPSKPWSGPHGLDDTSSAYA</sequence>
<name>A0A168F6E9_9HYPO</name>
<keyword evidence="3" id="KW-0843">Virulence</keyword>
<proteinExistence type="predicted"/>
<keyword evidence="8" id="KW-1185">Reference proteome</keyword>
<dbReference type="InterPro" id="IPR001144">
    <property type="entry name" value="Enterotoxin_A"/>
</dbReference>
<accession>A0A168F6E9</accession>
<dbReference type="STRING" id="1081109.A0A168F6E9"/>